<feature type="region of interest" description="Disordered" evidence="1">
    <location>
        <begin position="92"/>
        <end position="132"/>
    </location>
</feature>
<organism evidence="4">
    <name type="scientific">Salpingoeca rosetta (strain ATCC 50818 / BSB-021)</name>
    <dbReference type="NCBI Taxonomy" id="946362"/>
    <lineage>
        <taxon>Eukaryota</taxon>
        <taxon>Choanoflagellata</taxon>
        <taxon>Craspedida</taxon>
        <taxon>Salpingoecidae</taxon>
        <taxon>Salpingoeca</taxon>
    </lineage>
</organism>
<dbReference type="Pfam" id="PF00780">
    <property type="entry name" value="CNH"/>
    <property type="match status" value="1"/>
</dbReference>
<evidence type="ECO:0000313" key="3">
    <source>
        <dbReference type="EMBL" id="EGD82493.1"/>
    </source>
</evidence>
<protein>
    <recommendedName>
        <fullName evidence="2">CNH domain-containing protein</fullName>
    </recommendedName>
</protein>
<reference evidence="3" key="1">
    <citation type="submission" date="2009-08" db="EMBL/GenBank/DDBJ databases">
        <title>Annotation of Salpingoeca rosetta.</title>
        <authorList>
            <consortium name="The Broad Institute Genome Sequencing Platform"/>
            <person name="Russ C."/>
            <person name="Cuomo C."/>
            <person name="Burger G."/>
            <person name="Gray M.W."/>
            <person name="Holland P.W.H."/>
            <person name="King N."/>
            <person name="Lang F.B.F."/>
            <person name="Roger A.J."/>
            <person name="Ruiz-Trillo I."/>
            <person name="Young S.K."/>
            <person name="Zeng Q."/>
            <person name="Gargeya S."/>
            <person name="Alvarado L."/>
            <person name="Berlin A."/>
            <person name="Chapman S.B."/>
            <person name="Chen Z."/>
            <person name="Freedman E."/>
            <person name="Gellesch M."/>
            <person name="Goldberg J."/>
            <person name="Griggs A."/>
            <person name="Gujja S."/>
            <person name="Heilman E."/>
            <person name="Heiman D."/>
            <person name="Howarth C."/>
            <person name="Mehta T."/>
            <person name="Neiman D."/>
            <person name="Pearson M."/>
            <person name="Roberts A."/>
            <person name="Saif S."/>
            <person name="Shea T."/>
            <person name="Shenoy N."/>
            <person name="Sisk P."/>
            <person name="Stolte C."/>
            <person name="Sykes S."/>
            <person name="White J."/>
            <person name="Yandava C."/>
            <person name="Haas B."/>
            <person name="Nusbaum C."/>
            <person name="Birren B."/>
        </authorList>
    </citation>
    <scope>NUCLEOTIDE SEQUENCE [LARGE SCALE GENOMIC DNA]</scope>
    <source>
        <strain evidence="3">ATCC 50818</strain>
    </source>
</reference>
<evidence type="ECO:0000256" key="1">
    <source>
        <dbReference type="SAM" id="MobiDB-lite"/>
    </source>
</evidence>
<keyword evidence="4" id="KW-1185">Reference proteome</keyword>
<dbReference type="GeneID" id="16076316"/>
<dbReference type="InParanoid" id="F2U4C7"/>
<name>F2U4C7_SALR5</name>
<evidence type="ECO:0000313" key="4">
    <source>
        <dbReference type="Proteomes" id="UP000007799"/>
    </source>
</evidence>
<feature type="compositionally biased region" description="Pro residues" evidence="1">
    <location>
        <begin position="104"/>
        <end position="126"/>
    </location>
</feature>
<dbReference type="AlphaFoldDB" id="F2U4C7"/>
<dbReference type="eggNOG" id="KOG0576">
    <property type="taxonomic scope" value="Eukaryota"/>
</dbReference>
<feature type="domain" description="CNH" evidence="2">
    <location>
        <begin position="167"/>
        <end position="297"/>
    </location>
</feature>
<evidence type="ECO:0000259" key="2">
    <source>
        <dbReference type="Pfam" id="PF00780"/>
    </source>
</evidence>
<dbReference type="EMBL" id="GL832961">
    <property type="protein sequence ID" value="EGD82493.1"/>
    <property type="molecule type" value="Genomic_DNA"/>
</dbReference>
<dbReference type="KEGG" id="sre:PTSG_03141"/>
<proteinExistence type="predicted"/>
<dbReference type="Proteomes" id="UP000007799">
    <property type="component" value="Unassembled WGS sequence"/>
</dbReference>
<gene>
    <name evidence="3" type="ORF">PTSG_03141</name>
</gene>
<dbReference type="RefSeq" id="XP_004995729.1">
    <property type="nucleotide sequence ID" value="XM_004995672.1"/>
</dbReference>
<sequence>MRHNANALSDLVKSVSSLGDKHAQSLVQEYEIDEGSESTLKPSKQRVSAIVDDTSDYAELPMTTVAVEDNPNESKAKTGDWQKSSKDYVPVSPIYANLPRGKPGVPPRSPSKPSSRPPPSKQPAQPPRKETGSSFVLSNVFAGCPLRVLCAASWKHQPNGQEPLLYIIVGAETGLYVLETSGDKRELVQVSRRRCTWLYVMDEEGIMISVSDVDGRGQVCVHDLNSLLVGPDEDIRFKTTRLLDGASGARCAVTRTPDTGFTFLCVTVPRQHALCPLLRVSVHVFECDKHAQSLVQEYEIDEGSESTLKPSKQRVSAIVDDTSDYAELPMTTVAVEDNPNESKAKTGDWEKSSKDYVPVAVYTPDAVIAFSRHRMERRSVHTGKITHQMKDARETFRVVGKEGNIIIEAQTEGEDTSHLYLLIRK</sequence>
<dbReference type="OrthoDB" id="8693905at2759"/>
<accession>F2U4C7</accession>
<dbReference type="InterPro" id="IPR001180">
    <property type="entry name" value="CNH_dom"/>
</dbReference>